<proteinExistence type="predicted"/>
<gene>
    <name evidence="2" type="ORF">B1B_10656</name>
</gene>
<evidence type="ECO:0000313" key="2">
    <source>
        <dbReference type="EMBL" id="EQD52580.1"/>
    </source>
</evidence>
<feature type="transmembrane region" description="Helical" evidence="1">
    <location>
        <begin position="69"/>
        <end position="87"/>
    </location>
</feature>
<keyword evidence="2" id="KW-0378">Hydrolase</keyword>
<keyword evidence="1" id="KW-0472">Membrane</keyword>
<accession>T1BEL0</accession>
<feature type="transmembrane region" description="Helical" evidence="1">
    <location>
        <begin position="6"/>
        <end position="30"/>
    </location>
</feature>
<keyword evidence="2" id="KW-0645">Protease</keyword>
<reference evidence="2" key="1">
    <citation type="submission" date="2013-08" db="EMBL/GenBank/DDBJ databases">
        <authorList>
            <person name="Mendez C."/>
            <person name="Richter M."/>
            <person name="Ferrer M."/>
            <person name="Sanchez J."/>
        </authorList>
    </citation>
    <scope>NUCLEOTIDE SEQUENCE</scope>
</reference>
<feature type="non-terminal residue" evidence="2">
    <location>
        <position position="105"/>
    </location>
</feature>
<evidence type="ECO:0000256" key="1">
    <source>
        <dbReference type="SAM" id="Phobius"/>
    </source>
</evidence>
<dbReference type="EMBL" id="AUZY01006944">
    <property type="protein sequence ID" value="EQD52580.1"/>
    <property type="molecule type" value="Genomic_DNA"/>
</dbReference>
<organism evidence="2">
    <name type="scientific">mine drainage metagenome</name>
    <dbReference type="NCBI Taxonomy" id="410659"/>
    <lineage>
        <taxon>unclassified sequences</taxon>
        <taxon>metagenomes</taxon>
        <taxon>ecological metagenomes</taxon>
    </lineage>
</organism>
<dbReference type="GO" id="GO:0008233">
    <property type="term" value="F:peptidase activity"/>
    <property type="evidence" value="ECO:0007669"/>
    <property type="project" value="UniProtKB-KW"/>
</dbReference>
<reference evidence="2" key="2">
    <citation type="journal article" date="2014" name="ISME J.">
        <title>Microbial stratification in low pH oxic and suboxic macroscopic growths along an acid mine drainage.</title>
        <authorList>
            <person name="Mendez-Garcia C."/>
            <person name="Mesa V."/>
            <person name="Sprenger R.R."/>
            <person name="Richter M."/>
            <person name="Diez M.S."/>
            <person name="Solano J."/>
            <person name="Bargiela R."/>
            <person name="Golyshina O.V."/>
            <person name="Manteca A."/>
            <person name="Ramos J.L."/>
            <person name="Gallego J.R."/>
            <person name="Llorente I."/>
            <person name="Martins Dos Santos V.A."/>
            <person name="Jensen O.N."/>
            <person name="Pelaez A.I."/>
            <person name="Sanchez J."/>
            <person name="Ferrer M."/>
        </authorList>
    </citation>
    <scope>NUCLEOTIDE SEQUENCE</scope>
</reference>
<sequence>MRFEMLNYIILALALVMIWILAMVILAPYISKTRHFALLGPALMIKATKNRKILDRVSMVIPRESFSKISVALVMVFSVLAIALLLYEAYLSVFIRVAPSTSVGH</sequence>
<comment type="caution">
    <text evidence="2">The sequence shown here is derived from an EMBL/GenBank/DDBJ whole genome shotgun (WGS) entry which is preliminary data.</text>
</comment>
<keyword evidence="1" id="KW-0812">Transmembrane</keyword>
<dbReference type="AlphaFoldDB" id="T1BEL0"/>
<dbReference type="GO" id="GO:0006508">
    <property type="term" value="P:proteolysis"/>
    <property type="evidence" value="ECO:0007669"/>
    <property type="project" value="UniProtKB-KW"/>
</dbReference>
<protein>
    <submittedName>
        <fullName evidence="2">Membrane-associated Zn-dependent protease 1</fullName>
    </submittedName>
</protein>
<name>T1BEL0_9ZZZZ</name>
<keyword evidence="1" id="KW-1133">Transmembrane helix</keyword>